<keyword evidence="2" id="KW-0472">Membrane</keyword>
<dbReference type="InterPro" id="IPR018660">
    <property type="entry name" value="MliC"/>
</dbReference>
<keyword evidence="4" id="KW-0449">Lipoprotein</keyword>
<gene>
    <name evidence="7" type="ORF">GGR46_004472</name>
</gene>
<accession>A0A7W6NZ10</accession>
<feature type="signal peptide" evidence="5">
    <location>
        <begin position="1"/>
        <end position="20"/>
    </location>
</feature>
<evidence type="ECO:0000256" key="5">
    <source>
        <dbReference type="SAM" id="SignalP"/>
    </source>
</evidence>
<feature type="domain" description="C-type lysozyme inhibitor" evidence="6">
    <location>
        <begin position="59"/>
        <end position="122"/>
    </location>
</feature>
<proteinExistence type="predicted"/>
<dbReference type="AlphaFoldDB" id="A0A7W6NZ10"/>
<feature type="chain" id="PRO_5031065030" evidence="5">
    <location>
        <begin position="21"/>
        <end position="130"/>
    </location>
</feature>
<dbReference type="RefSeq" id="WP_184000243.1">
    <property type="nucleotide sequence ID" value="NZ_JACIEH010000004.1"/>
</dbReference>
<dbReference type="Gene3D" id="2.40.128.200">
    <property type="match status" value="1"/>
</dbReference>
<dbReference type="InterPro" id="IPR036328">
    <property type="entry name" value="MliC_sf"/>
</dbReference>
<dbReference type="Pfam" id="PF09864">
    <property type="entry name" value="MliC"/>
    <property type="match status" value="1"/>
</dbReference>
<evidence type="ECO:0000256" key="2">
    <source>
        <dbReference type="ARBA" id="ARBA00023136"/>
    </source>
</evidence>
<organism evidence="7 8">
    <name type="scientific">Sphingomonas kyeonggiensis</name>
    <dbReference type="NCBI Taxonomy" id="1268553"/>
    <lineage>
        <taxon>Bacteria</taxon>
        <taxon>Pseudomonadati</taxon>
        <taxon>Pseudomonadota</taxon>
        <taxon>Alphaproteobacteria</taxon>
        <taxon>Sphingomonadales</taxon>
        <taxon>Sphingomonadaceae</taxon>
        <taxon>Sphingomonas</taxon>
    </lineage>
</organism>
<keyword evidence="8" id="KW-1185">Reference proteome</keyword>
<evidence type="ECO:0000259" key="6">
    <source>
        <dbReference type="Pfam" id="PF09864"/>
    </source>
</evidence>
<evidence type="ECO:0000313" key="7">
    <source>
        <dbReference type="EMBL" id="MBB4100883.1"/>
    </source>
</evidence>
<keyword evidence="1 5" id="KW-0732">Signal</keyword>
<comment type="caution">
    <text evidence="7">The sequence shown here is derived from an EMBL/GenBank/DDBJ whole genome shotgun (WGS) entry which is preliminary data.</text>
</comment>
<protein>
    <submittedName>
        <fullName evidence="7">Membrane-bound inhibitor of C-type lysozyme</fullName>
    </submittedName>
</protein>
<name>A0A7W6NZ10_9SPHN</name>
<evidence type="ECO:0000313" key="8">
    <source>
        <dbReference type="Proteomes" id="UP000557392"/>
    </source>
</evidence>
<dbReference type="Proteomes" id="UP000557392">
    <property type="component" value="Unassembled WGS sequence"/>
</dbReference>
<sequence length="130" mass="13703">MRLTLIALLALAACSSQPPAADTNIVQSEQTNITDDASPAPLDKAPVAREGEKLAVARFRCMDGVRIAARFDPAKGTATLTRAGRTIGLKQERMASGIRYSDGGTVFQGKGDNMSFEAPGQPPIACTVIR</sequence>
<evidence type="ECO:0000256" key="3">
    <source>
        <dbReference type="ARBA" id="ARBA00023139"/>
    </source>
</evidence>
<reference evidence="7 8" key="1">
    <citation type="submission" date="2020-08" db="EMBL/GenBank/DDBJ databases">
        <title>Genomic Encyclopedia of Type Strains, Phase IV (KMG-IV): sequencing the most valuable type-strain genomes for metagenomic binning, comparative biology and taxonomic classification.</title>
        <authorList>
            <person name="Goeker M."/>
        </authorList>
    </citation>
    <scope>NUCLEOTIDE SEQUENCE [LARGE SCALE GENOMIC DNA]</scope>
    <source>
        <strain evidence="7 8">DSM 101806</strain>
    </source>
</reference>
<evidence type="ECO:0000256" key="4">
    <source>
        <dbReference type="ARBA" id="ARBA00023288"/>
    </source>
</evidence>
<dbReference type="SUPFAM" id="SSF141488">
    <property type="entry name" value="YdhA-like"/>
    <property type="match status" value="1"/>
</dbReference>
<evidence type="ECO:0000256" key="1">
    <source>
        <dbReference type="ARBA" id="ARBA00022729"/>
    </source>
</evidence>
<dbReference type="EMBL" id="JACIEH010000004">
    <property type="protein sequence ID" value="MBB4100883.1"/>
    <property type="molecule type" value="Genomic_DNA"/>
</dbReference>
<keyword evidence="3" id="KW-0564">Palmitate</keyword>